<evidence type="ECO:0000313" key="2">
    <source>
        <dbReference type="EMBL" id="NKY28850.1"/>
    </source>
</evidence>
<evidence type="ECO:0000313" key="3">
    <source>
        <dbReference type="Proteomes" id="UP000540698"/>
    </source>
</evidence>
<dbReference type="Proteomes" id="UP000540698">
    <property type="component" value="Unassembled WGS sequence"/>
</dbReference>
<dbReference type="EMBL" id="JAAXOS010000010">
    <property type="protein sequence ID" value="NKY28850.1"/>
    <property type="molecule type" value="Genomic_DNA"/>
</dbReference>
<protein>
    <submittedName>
        <fullName evidence="2">Uncharacterized protein</fullName>
    </submittedName>
</protein>
<proteinExistence type="predicted"/>
<accession>A0A7X6L761</accession>
<keyword evidence="3" id="KW-1185">Reference proteome</keyword>
<dbReference type="RefSeq" id="WP_062969005.1">
    <property type="nucleotide sequence ID" value="NZ_JAAXOS010000010.1"/>
</dbReference>
<sequence>MLPTLNGRIQTRLLALSVIGFVVALIITPFLPTGSSSIGQAYRVTLSVLLATVLVGVLWELLYHFLQQFRWEKDWPTLFGLVTLVNEGALMWVLVRHTTVVLPEHLRPSPAAFGIQFVLTWIVFWLIVNGPMRVVFHRWRFQGGRFL</sequence>
<organism evidence="2 3">
    <name type="scientific">Nocardia gamkensis</name>
    <dbReference type="NCBI Taxonomy" id="352869"/>
    <lineage>
        <taxon>Bacteria</taxon>
        <taxon>Bacillati</taxon>
        <taxon>Actinomycetota</taxon>
        <taxon>Actinomycetes</taxon>
        <taxon>Mycobacteriales</taxon>
        <taxon>Nocardiaceae</taxon>
        <taxon>Nocardia</taxon>
    </lineage>
</organism>
<gene>
    <name evidence="2" type="ORF">HGB38_21905</name>
</gene>
<reference evidence="2 3" key="1">
    <citation type="submission" date="2020-04" db="EMBL/GenBank/DDBJ databases">
        <title>MicrobeNet Type strains.</title>
        <authorList>
            <person name="Nicholson A.C."/>
        </authorList>
    </citation>
    <scope>NUCLEOTIDE SEQUENCE [LARGE SCALE GENOMIC DNA]</scope>
    <source>
        <strain evidence="2 3">DSM 44956</strain>
    </source>
</reference>
<keyword evidence="1" id="KW-0472">Membrane</keyword>
<feature type="transmembrane region" description="Helical" evidence="1">
    <location>
        <begin position="12"/>
        <end position="32"/>
    </location>
</feature>
<keyword evidence="1" id="KW-0812">Transmembrane</keyword>
<feature type="transmembrane region" description="Helical" evidence="1">
    <location>
        <begin position="75"/>
        <end position="95"/>
    </location>
</feature>
<feature type="transmembrane region" description="Helical" evidence="1">
    <location>
        <begin position="115"/>
        <end position="136"/>
    </location>
</feature>
<dbReference type="AlphaFoldDB" id="A0A7X6L761"/>
<keyword evidence="1" id="KW-1133">Transmembrane helix</keyword>
<comment type="caution">
    <text evidence="2">The sequence shown here is derived from an EMBL/GenBank/DDBJ whole genome shotgun (WGS) entry which is preliminary data.</text>
</comment>
<feature type="transmembrane region" description="Helical" evidence="1">
    <location>
        <begin position="44"/>
        <end position="63"/>
    </location>
</feature>
<name>A0A7X6L761_9NOCA</name>
<evidence type="ECO:0000256" key="1">
    <source>
        <dbReference type="SAM" id="Phobius"/>
    </source>
</evidence>